<evidence type="ECO:0000313" key="2">
    <source>
        <dbReference type="EMBL" id="CAG8674897.1"/>
    </source>
</evidence>
<gene>
    <name evidence="2" type="ORF">PBRASI_LOCUS11492</name>
</gene>
<comment type="caution">
    <text evidence="2">The sequence shown here is derived from an EMBL/GenBank/DDBJ whole genome shotgun (WGS) entry which is preliminary data.</text>
</comment>
<protein>
    <submittedName>
        <fullName evidence="2">10538_t:CDS:1</fullName>
    </submittedName>
</protein>
<keyword evidence="3" id="KW-1185">Reference proteome</keyword>
<evidence type="ECO:0000313" key="3">
    <source>
        <dbReference type="Proteomes" id="UP000789739"/>
    </source>
</evidence>
<organism evidence="2 3">
    <name type="scientific">Paraglomus brasilianum</name>
    <dbReference type="NCBI Taxonomy" id="144538"/>
    <lineage>
        <taxon>Eukaryota</taxon>
        <taxon>Fungi</taxon>
        <taxon>Fungi incertae sedis</taxon>
        <taxon>Mucoromycota</taxon>
        <taxon>Glomeromycotina</taxon>
        <taxon>Glomeromycetes</taxon>
        <taxon>Paraglomerales</taxon>
        <taxon>Paraglomeraceae</taxon>
        <taxon>Paraglomus</taxon>
    </lineage>
</organism>
<dbReference type="AlphaFoldDB" id="A0A9N9HET1"/>
<feature type="non-terminal residue" evidence="2">
    <location>
        <position position="44"/>
    </location>
</feature>
<name>A0A9N9HET1_9GLOM</name>
<proteinExistence type="predicted"/>
<evidence type="ECO:0000256" key="1">
    <source>
        <dbReference type="SAM" id="MobiDB-lite"/>
    </source>
</evidence>
<dbReference type="Proteomes" id="UP000789739">
    <property type="component" value="Unassembled WGS sequence"/>
</dbReference>
<feature type="region of interest" description="Disordered" evidence="1">
    <location>
        <begin position="23"/>
        <end position="44"/>
    </location>
</feature>
<reference evidence="2" key="1">
    <citation type="submission" date="2021-06" db="EMBL/GenBank/DDBJ databases">
        <authorList>
            <person name="Kallberg Y."/>
            <person name="Tangrot J."/>
            <person name="Rosling A."/>
        </authorList>
    </citation>
    <scope>NUCLEOTIDE SEQUENCE</scope>
    <source>
        <strain evidence="2">BR232B</strain>
    </source>
</reference>
<sequence>MRRIRLMRRKKLEDDEDGKALNERSFGSLKTSGRLGMAREDEDN</sequence>
<dbReference type="EMBL" id="CAJVPI010005638">
    <property type="protein sequence ID" value="CAG8674897.1"/>
    <property type="molecule type" value="Genomic_DNA"/>
</dbReference>
<accession>A0A9N9HET1</accession>